<feature type="domain" description="Reverse transcriptase Ty1/copia-type" evidence="1">
    <location>
        <begin position="14"/>
        <end position="96"/>
    </location>
</feature>
<dbReference type="AlphaFoldDB" id="A0A4Y8CB81"/>
<gene>
    <name evidence="2" type="ORF">BOTCAL_1602g00020</name>
</gene>
<dbReference type="Pfam" id="PF07727">
    <property type="entry name" value="RVT_2"/>
    <property type="match status" value="1"/>
</dbReference>
<dbReference type="STRING" id="38488.A0A4Y8CB81"/>
<accession>A0A4Y8CB81</accession>
<organism evidence="2 3">
    <name type="scientific">Botryotinia calthae</name>
    <dbReference type="NCBI Taxonomy" id="38488"/>
    <lineage>
        <taxon>Eukaryota</taxon>
        <taxon>Fungi</taxon>
        <taxon>Dikarya</taxon>
        <taxon>Ascomycota</taxon>
        <taxon>Pezizomycotina</taxon>
        <taxon>Leotiomycetes</taxon>
        <taxon>Helotiales</taxon>
        <taxon>Sclerotiniaceae</taxon>
        <taxon>Botryotinia</taxon>
    </lineage>
</organism>
<keyword evidence="3" id="KW-1185">Reference proteome</keyword>
<dbReference type="Proteomes" id="UP000297299">
    <property type="component" value="Unassembled WGS sequence"/>
</dbReference>
<dbReference type="InterPro" id="IPR013103">
    <property type="entry name" value="RVT_2"/>
</dbReference>
<name>A0A4Y8CB81_9HELO</name>
<evidence type="ECO:0000259" key="1">
    <source>
        <dbReference type="Pfam" id="PF07727"/>
    </source>
</evidence>
<dbReference type="OrthoDB" id="3562068at2759"/>
<proteinExistence type="predicted"/>
<sequence>MKDCLKEPYIYFNKTHTIFILFFVNDFQIIYHKDNEIIAIKITDQIKTAYKLKDLGDTKWFLGIRILRNKPAKKLWLAHDTYIEKIAKKFKLNKGSASTPLPNLEFIKFNRSAVLSVIKEY</sequence>
<evidence type="ECO:0000313" key="2">
    <source>
        <dbReference type="EMBL" id="TEY22196.1"/>
    </source>
</evidence>
<protein>
    <recommendedName>
        <fullName evidence="1">Reverse transcriptase Ty1/copia-type domain-containing protein</fullName>
    </recommendedName>
</protein>
<dbReference type="EMBL" id="PHWZ01001598">
    <property type="protein sequence ID" value="TEY22196.1"/>
    <property type="molecule type" value="Genomic_DNA"/>
</dbReference>
<evidence type="ECO:0000313" key="3">
    <source>
        <dbReference type="Proteomes" id="UP000297299"/>
    </source>
</evidence>
<comment type="caution">
    <text evidence="2">The sequence shown here is derived from an EMBL/GenBank/DDBJ whole genome shotgun (WGS) entry which is preliminary data.</text>
</comment>
<reference evidence="2 3" key="1">
    <citation type="submission" date="2017-11" db="EMBL/GenBank/DDBJ databases">
        <title>Comparative genomics of Botrytis spp.</title>
        <authorList>
            <person name="Valero-Jimenez C.A."/>
            <person name="Tapia P."/>
            <person name="Veloso J."/>
            <person name="Silva-Moreno E."/>
            <person name="Staats M."/>
            <person name="Valdes J.H."/>
            <person name="Van Kan J.A.L."/>
        </authorList>
    </citation>
    <scope>NUCLEOTIDE SEQUENCE [LARGE SCALE GENOMIC DNA]</scope>
    <source>
        <strain evidence="2 3">MUCL2830</strain>
    </source>
</reference>